<evidence type="ECO:0000256" key="4">
    <source>
        <dbReference type="ARBA" id="ARBA00022989"/>
    </source>
</evidence>
<dbReference type="OrthoDB" id="7596142at2"/>
<dbReference type="RefSeq" id="WP_133615835.1">
    <property type="nucleotide sequence ID" value="NZ_CP080492.1"/>
</dbReference>
<proteinExistence type="predicted"/>
<dbReference type="Proteomes" id="UP000295601">
    <property type="component" value="Unassembled WGS sequence"/>
</dbReference>
<comment type="caution">
    <text evidence="8">The sequence shown here is derived from an EMBL/GenBank/DDBJ whole genome shotgun (WGS) entry which is preliminary data.</text>
</comment>
<keyword evidence="9" id="KW-1185">Reference proteome</keyword>
<accession>A0A4R6S3P5</accession>
<sequence length="124" mass="13943">MNVWEILGWMLWSVVFIGYLFALFAIIGDLFRDRQLNGWWKALWIIFLIFLPFLTALVYLIARGDGMAERSDRAARAAEHATESYIRTVAGKSPSEEIAAAAALLEAGSISAEEYEQLKTRALS</sequence>
<evidence type="ECO:0000256" key="5">
    <source>
        <dbReference type="ARBA" id="ARBA00023136"/>
    </source>
</evidence>
<dbReference type="EMBL" id="SNYA01000002">
    <property type="protein sequence ID" value="TDP94260.1"/>
    <property type="molecule type" value="Genomic_DNA"/>
</dbReference>
<reference evidence="8 9" key="1">
    <citation type="submission" date="2019-03" db="EMBL/GenBank/DDBJ databases">
        <title>Genomic analyses of the natural microbiome of Caenorhabditis elegans.</title>
        <authorList>
            <person name="Samuel B."/>
        </authorList>
    </citation>
    <scope>NUCLEOTIDE SEQUENCE [LARGE SCALE GENOMIC DNA]</scope>
    <source>
        <strain evidence="8 9">JUb18</strain>
    </source>
</reference>
<organism evidence="8 9">
    <name type="scientific">Leucobacter luti</name>
    <dbReference type="NCBI Taxonomy" id="340320"/>
    <lineage>
        <taxon>Bacteria</taxon>
        <taxon>Bacillati</taxon>
        <taxon>Actinomycetota</taxon>
        <taxon>Actinomycetes</taxon>
        <taxon>Micrococcales</taxon>
        <taxon>Microbacteriaceae</taxon>
        <taxon>Leucobacter</taxon>
    </lineage>
</organism>
<dbReference type="InterPro" id="IPR027379">
    <property type="entry name" value="CLS_N"/>
</dbReference>
<evidence type="ECO:0000313" key="8">
    <source>
        <dbReference type="EMBL" id="TDP94260.1"/>
    </source>
</evidence>
<keyword evidence="4 6" id="KW-1133">Transmembrane helix</keyword>
<evidence type="ECO:0000256" key="1">
    <source>
        <dbReference type="ARBA" id="ARBA00004651"/>
    </source>
</evidence>
<keyword evidence="3 6" id="KW-0812">Transmembrane</keyword>
<dbReference type="GO" id="GO:0005886">
    <property type="term" value="C:plasma membrane"/>
    <property type="evidence" value="ECO:0007669"/>
    <property type="project" value="UniProtKB-SubCell"/>
</dbReference>
<dbReference type="AlphaFoldDB" id="A0A4R6S3P5"/>
<comment type="subcellular location">
    <subcellularLocation>
        <location evidence="1">Cell membrane</location>
        <topology evidence="1">Multi-pass membrane protein</topology>
    </subcellularLocation>
</comment>
<keyword evidence="2" id="KW-1003">Cell membrane</keyword>
<keyword evidence="5 6" id="KW-0472">Membrane</keyword>
<evidence type="ECO:0000256" key="6">
    <source>
        <dbReference type="SAM" id="Phobius"/>
    </source>
</evidence>
<evidence type="ECO:0000259" key="7">
    <source>
        <dbReference type="Pfam" id="PF13396"/>
    </source>
</evidence>
<protein>
    <submittedName>
        <fullName evidence="8">Phospholipase D-like protein</fullName>
    </submittedName>
</protein>
<evidence type="ECO:0000313" key="9">
    <source>
        <dbReference type="Proteomes" id="UP000295601"/>
    </source>
</evidence>
<feature type="transmembrane region" description="Helical" evidence="6">
    <location>
        <begin position="43"/>
        <end position="62"/>
    </location>
</feature>
<evidence type="ECO:0000256" key="2">
    <source>
        <dbReference type="ARBA" id="ARBA00022475"/>
    </source>
</evidence>
<dbReference type="Pfam" id="PF13396">
    <property type="entry name" value="PLDc_N"/>
    <property type="match status" value="1"/>
</dbReference>
<name>A0A4R6S3P5_9MICO</name>
<evidence type="ECO:0000256" key="3">
    <source>
        <dbReference type="ARBA" id="ARBA00022692"/>
    </source>
</evidence>
<feature type="transmembrane region" description="Helical" evidence="6">
    <location>
        <begin position="6"/>
        <end position="31"/>
    </location>
</feature>
<feature type="domain" description="Cardiolipin synthase N-terminal" evidence="7">
    <location>
        <begin position="20"/>
        <end position="63"/>
    </location>
</feature>
<gene>
    <name evidence="8" type="ORF">EDF62_0670</name>
</gene>